<protein>
    <recommendedName>
        <fullName evidence="5">Aminotransferase class I/classII large domain-containing protein</fullName>
    </recommendedName>
</protein>
<keyword evidence="4" id="KW-0812">Transmembrane</keyword>
<dbReference type="InterPro" id="IPR015421">
    <property type="entry name" value="PyrdxlP-dep_Trfase_major"/>
</dbReference>
<keyword evidence="3" id="KW-0663">Pyridoxal phosphate</keyword>
<dbReference type="InterPro" id="IPR015424">
    <property type="entry name" value="PyrdxlP-dep_Trfase"/>
</dbReference>
<sequence>MAPSPPAKNQAFSPALTIASLLSVASLLVLSRSGFPSSSPDPLYLGFALSPAAMSFLLMSTRDVKAAGVVHSCLASAFWVLVFASRYGWASFSDLSNAELIHAAPEEHPWMVFGRELPLWMVLSLPRFYVGATVSIFCSDASLHLLPFCPNSDLAHHVIAAGTTLVGLYMGPDAHGFLMLCHWFSLSAPSYTCLPKLLKMLGCPAPVVDVVWIAALAGWTFWRVPTLTTVYGVGFDGLRWRGFTPEYWEALSRVPPSPAYYGSVCVTLGMVLLYVINIYWCYTKINSIVKTVARLLGLDKGAAGEGGGRTAAPAFKKSAPCYHGGRSWDASGLDILGKRSEIVVADVLDAPFAPSPKCAKAVMDTLGADSRSACLRESPPTNCEPLIQAISDSQGIHPDHILVSSGSSSVIFSVFPQLLTRKSRILTIAPTYGEYAHAFGALCDVPDANVVQVKVDAKTFGDGSAVLEELTQLACEGERPFDFISLVNPNSPTGTLMDLRPFAEKLSEVCPNTVLWVDETYVDYAKASQKKGTVHSLEPLLPDCPNLLVCKSMSKSHSLSGVRAAYLAGQRCRELRRFIPPWSVSLPAQLCAIEALKDAAYYQKCYKKVAADRKAMVTALRKGGLDVVDGCANFFCLLLETESAADFVTHCQKEHGVFLRIINPTCVRIAVRSKDENARILAAIVDAAEVVAGAEGE</sequence>
<keyword evidence="7" id="KW-1185">Reference proteome</keyword>
<dbReference type="Gene3D" id="3.40.640.10">
    <property type="entry name" value="Type I PLP-dependent aspartate aminotransferase-like (Major domain)"/>
    <property type="match status" value="1"/>
</dbReference>
<dbReference type="PANTHER" id="PTHR43643:SF3">
    <property type="entry name" value="HISTIDINOL-PHOSPHATE AMINOTRANSFERASE"/>
    <property type="match status" value="1"/>
</dbReference>
<gene>
    <name evidence="6" type="ORF">TeGR_g9989</name>
</gene>
<evidence type="ECO:0000256" key="4">
    <source>
        <dbReference type="SAM" id="Phobius"/>
    </source>
</evidence>
<dbReference type="InterPro" id="IPR015422">
    <property type="entry name" value="PyrdxlP-dep_Trfase_small"/>
</dbReference>
<name>A0ABQ6N7H0_9STRA</name>
<evidence type="ECO:0000313" key="7">
    <source>
        <dbReference type="Proteomes" id="UP001165060"/>
    </source>
</evidence>
<dbReference type="Gene3D" id="3.90.1150.10">
    <property type="entry name" value="Aspartate Aminotransferase, domain 1"/>
    <property type="match status" value="1"/>
</dbReference>
<accession>A0ABQ6N7H0</accession>
<feature type="transmembrane region" description="Helical" evidence="4">
    <location>
        <begin position="42"/>
        <end position="59"/>
    </location>
</feature>
<keyword evidence="4" id="KW-0472">Membrane</keyword>
<dbReference type="Pfam" id="PF00155">
    <property type="entry name" value="Aminotran_1_2"/>
    <property type="match status" value="1"/>
</dbReference>
<keyword evidence="4" id="KW-1133">Transmembrane helix</keyword>
<dbReference type="Proteomes" id="UP001165060">
    <property type="component" value="Unassembled WGS sequence"/>
</dbReference>
<evidence type="ECO:0000256" key="1">
    <source>
        <dbReference type="ARBA" id="ARBA00022576"/>
    </source>
</evidence>
<dbReference type="PANTHER" id="PTHR43643">
    <property type="entry name" value="HISTIDINOL-PHOSPHATE AMINOTRANSFERASE 2"/>
    <property type="match status" value="1"/>
</dbReference>
<evidence type="ECO:0000256" key="3">
    <source>
        <dbReference type="ARBA" id="ARBA00022898"/>
    </source>
</evidence>
<dbReference type="EMBL" id="BRYB01001079">
    <property type="protein sequence ID" value="GMI42607.1"/>
    <property type="molecule type" value="Genomic_DNA"/>
</dbReference>
<keyword evidence="1" id="KW-0032">Aminotransferase</keyword>
<feature type="transmembrane region" description="Helical" evidence="4">
    <location>
        <begin position="154"/>
        <end position="171"/>
    </location>
</feature>
<evidence type="ECO:0000256" key="2">
    <source>
        <dbReference type="ARBA" id="ARBA00022679"/>
    </source>
</evidence>
<reference evidence="6 7" key="1">
    <citation type="journal article" date="2023" name="Commun. Biol.">
        <title>Genome analysis of Parmales, the sister group of diatoms, reveals the evolutionary specialization of diatoms from phago-mixotrophs to photoautotrophs.</title>
        <authorList>
            <person name="Ban H."/>
            <person name="Sato S."/>
            <person name="Yoshikawa S."/>
            <person name="Yamada K."/>
            <person name="Nakamura Y."/>
            <person name="Ichinomiya M."/>
            <person name="Sato N."/>
            <person name="Blanc-Mathieu R."/>
            <person name="Endo H."/>
            <person name="Kuwata A."/>
            <person name="Ogata H."/>
        </authorList>
    </citation>
    <scope>NUCLEOTIDE SEQUENCE [LARGE SCALE GENOMIC DNA]</scope>
</reference>
<proteinExistence type="predicted"/>
<feature type="transmembrane region" description="Helical" evidence="4">
    <location>
        <begin position="66"/>
        <end position="89"/>
    </location>
</feature>
<dbReference type="CDD" id="cd00609">
    <property type="entry name" value="AAT_like"/>
    <property type="match status" value="1"/>
</dbReference>
<evidence type="ECO:0000313" key="6">
    <source>
        <dbReference type="EMBL" id="GMI42607.1"/>
    </source>
</evidence>
<dbReference type="InterPro" id="IPR004839">
    <property type="entry name" value="Aminotransferase_I/II_large"/>
</dbReference>
<organism evidence="6 7">
    <name type="scientific">Tetraparma gracilis</name>
    <dbReference type="NCBI Taxonomy" id="2962635"/>
    <lineage>
        <taxon>Eukaryota</taxon>
        <taxon>Sar</taxon>
        <taxon>Stramenopiles</taxon>
        <taxon>Ochrophyta</taxon>
        <taxon>Bolidophyceae</taxon>
        <taxon>Parmales</taxon>
        <taxon>Triparmaceae</taxon>
        <taxon>Tetraparma</taxon>
    </lineage>
</organism>
<feature type="domain" description="Aminotransferase class I/classII large" evidence="5">
    <location>
        <begin position="383"/>
        <end position="684"/>
    </location>
</feature>
<keyword evidence="2" id="KW-0808">Transferase</keyword>
<dbReference type="SUPFAM" id="SSF53383">
    <property type="entry name" value="PLP-dependent transferases"/>
    <property type="match status" value="1"/>
</dbReference>
<evidence type="ECO:0000259" key="5">
    <source>
        <dbReference type="Pfam" id="PF00155"/>
    </source>
</evidence>
<comment type="caution">
    <text evidence="6">The sequence shown here is derived from an EMBL/GenBank/DDBJ whole genome shotgun (WGS) entry which is preliminary data.</text>
</comment>
<feature type="transmembrane region" description="Helical" evidence="4">
    <location>
        <begin position="12"/>
        <end position="30"/>
    </location>
</feature>
<feature type="transmembrane region" description="Helical" evidence="4">
    <location>
        <begin position="259"/>
        <end position="280"/>
    </location>
</feature>
<dbReference type="InterPro" id="IPR050106">
    <property type="entry name" value="HistidinolP_aminotransfase"/>
</dbReference>
<feature type="transmembrane region" description="Helical" evidence="4">
    <location>
        <begin position="201"/>
        <end position="222"/>
    </location>
</feature>